<evidence type="ECO:0000259" key="6">
    <source>
        <dbReference type="Pfam" id="PF01416"/>
    </source>
</evidence>
<comment type="function">
    <text evidence="4">Formation of pseudouridine at positions 38, 39 and 40 in the anticodon stem and loop of transfer RNAs.</text>
</comment>
<evidence type="ECO:0000256" key="1">
    <source>
        <dbReference type="ARBA" id="ARBA00009375"/>
    </source>
</evidence>
<comment type="caution">
    <text evidence="4">Lacks conserved residue(s) required for the propagation of feature annotation.</text>
</comment>
<dbReference type="SUPFAM" id="SSF55120">
    <property type="entry name" value="Pseudouridine synthase"/>
    <property type="match status" value="1"/>
</dbReference>
<evidence type="ECO:0000313" key="7">
    <source>
        <dbReference type="EMBL" id="GII29469.1"/>
    </source>
</evidence>
<sequence length="322" mass="35016">MRQAEFCRHGYGVAGTAWPYGKDDVDRLVRLRMDLSYDGTEFSGWARQPGRRTVQGELEEALGRVLRLASAPALTVAGRTDAGVHARGQVAHVDLAISSLAVLDSSARRGTSAGGTEEDWEDKGAQWLSALIRRLSGVLPLDVRVKAVCVAPEGFDARFSALSRRYVYRLSDAPGGVDPLRRREVVWHNRPLDVDLLNAASAALLGEHDFAAFCKSREGATTIRELQRLDWARGEDGIIRATVVADAFCHSMVRALVGSVLAVGEGRRPAEWPGHVLAATIRDSGVHVAPAHGLTLEEVRYPAAEELARRAASTRRVRTLNA</sequence>
<proteinExistence type="inferred from homology"/>
<evidence type="ECO:0000256" key="3">
    <source>
        <dbReference type="ARBA" id="ARBA00023235"/>
    </source>
</evidence>
<dbReference type="Proteomes" id="UP000650628">
    <property type="component" value="Unassembled WGS sequence"/>
</dbReference>
<comment type="similarity">
    <text evidence="1 4 5">Belongs to the tRNA pseudouridine synthase TruA family.</text>
</comment>
<name>A0A8J3TNS0_9ACTN</name>
<dbReference type="InterPro" id="IPR020095">
    <property type="entry name" value="PsdUridine_synth_TruA_C"/>
</dbReference>
<dbReference type="InterPro" id="IPR020094">
    <property type="entry name" value="TruA/RsuA/RluB/E/F_N"/>
</dbReference>
<feature type="domain" description="Pseudouridine synthase I TruA alpha/beta" evidence="6">
    <location>
        <begin position="200"/>
        <end position="302"/>
    </location>
</feature>
<dbReference type="GO" id="GO:0160147">
    <property type="term" value="F:tRNA pseudouridine(38-40) synthase activity"/>
    <property type="evidence" value="ECO:0007669"/>
    <property type="project" value="UniProtKB-EC"/>
</dbReference>
<dbReference type="FunFam" id="3.30.70.580:FF:000008">
    <property type="entry name" value="tRNA pseudouridine synthase A"/>
    <property type="match status" value="1"/>
</dbReference>
<dbReference type="FunFam" id="3.30.70.660:FF:000003">
    <property type="entry name" value="tRNA pseudouridine synthase A"/>
    <property type="match status" value="1"/>
</dbReference>
<protein>
    <recommendedName>
        <fullName evidence="4">tRNA pseudouridine synthase A</fullName>
        <ecNumber evidence="4">5.4.99.12</ecNumber>
    </recommendedName>
    <alternativeName>
        <fullName evidence="4">tRNA pseudouridine(38-40) synthase</fullName>
    </alternativeName>
    <alternativeName>
        <fullName evidence="4">tRNA pseudouridylate synthase I</fullName>
    </alternativeName>
    <alternativeName>
        <fullName evidence="4">tRNA-uridine isomerase I</fullName>
    </alternativeName>
</protein>
<dbReference type="Gene3D" id="3.30.70.580">
    <property type="entry name" value="Pseudouridine synthase I, catalytic domain, N-terminal subdomain"/>
    <property type="match status" value="1"/>
</dbReference>
<keyword evidence="2 4" id="KW-0819">tRNA processing</keyword>
<dbReference type="InterPro" id="IPR001406">
    <property type="entry name" value="PsdUridine_synth_TruA"/>
</dbReference>
<dbReference type="GO" id="GO:0003723">
    <property type="term" value="F:RNA binding"/>
    <property type="evidence" value="ECO:0007669"/>
    <property type="project" value="InterPro"/>
</dbReference>
<evidence type="ECO:0000256" key="2">
    <source>
        <dbReference type="ARBA" id="ARBA00022694"/>
    </source>
</evidence>
<dbReference type="CDD" id="cd02570">
    <property type="entry name" value="PseudoU_synth_EcTruA"/>
    <property type="match status" value="1"/>
</dbReference>
<reference evidence="7 8" key="1">
    <citation type="submission" date="2021-01" db="EMBL/GenBank/DDBJ databases">
        <title>Whole genome shotgun sequence of Planotetraspora mira NBRC 15435.</title>
        <authorList>
            <person name="Komaki H."/>
            <person name="Tamura T."/>
        </authorList>
    </citation>
    <scope>NUCLEOTIDE SEQUENCE [LARGE SCALE GENOMIC DNA]</scope>
    <source>
        <strain evidence="7 8">NBRC 15435</strain>
    </source>
</reference>
<dbReference type="PANTHER" id="PTHR11142">
    <property type="entry name" value="PSEUDOURIDYLATE SYNTHASE"/>
    <property type="match status" value="1"/>
</dbReference>
<dbReference type="PANTHER" id="PTHR11142:SF0">
    <property type="entry name" value="TRNA PSEUDOURIDINE SYNTHASE-LIKE 1"/>
    <property type="match status" value="1"/>
</dbReference>
<dbReference type="AlphaFoldDB" id="A0A8J3TNS0"/>
<feature type="active site" description="Nucleophile" evidence="4">
    <location>
        <position position="81"/>
    </location>
</feature>
<dbReference type="NCBIfam" id="TIGR00071">
    <property type="entry name" value="hisT_truA"/>
    <property type="match status" value="1"/>
</dbReference>
<organism evidence="7 8">
    <name type="scientific">Planotetraspora mira</name>
    <dbReference type="NCBI Taxonomy" id="58121"/>
    <lineage>
        <taxon>Bacteria</taxon>
        <taxon>Bacillati</taxon>
        <taxon>Actinomycetota</taxon>
        <taxon>Actinomycetes</taxon>
        <taxon>Streptosporangiales</taxon>
        <taxon>Streptosporangiaceae</taxon>
        <taxon>Planotetraspora</taxon>
    </lineage>
</organism>
<dbReference type="InterPro" id="IPR020097">
    <property type="entry name" value="PsdUridine_synth_TruA_a/b_dom"/>
</dbReference>
<dbReference type="InterPro" id="IPR020103">
    <property type="entry name" value="PsdUridine_synth_cat_dom_sf"/>
</dbReference>
<dbReference type="HAMAP" id="MF_00171">
    <property type="entry name" value="TruA"/>
    <property type="match status" value="1"/>
</dbReference>
<keyword evidence="8" id="KW-1185">Reference proteome</keyword>
<gene>
    <name evidence="4 7" type="primary">truA</name>
    <name evidence="7" type="ORF">Pmi06nite_29110</name>
</gene>
<comment type="caution">
    <text evidence="7">The sequence shown here is derived from an EMBL/GenBank/DDBJ whole genome shotgun (WGS) entry which is preliminary data.</text>
</comment>
<dbReference type="EC" id="5.4.99.12" evidence="4"/>
<evidence type="ECO:0000256" key="5">
    <source>
        <dbReference type="RuleBase" id="RU003792"/>
    </source>
</evidence>
<feature type="binding site" evidence="4">
    <location>
        <position position="166"/>
    </location>
    <ligand>
        <name>substrate</name>
    </ligand>
</feature>
<keyword evidence="3 4" id="KW-0413">Isomerase</keyword>
<evidence type="ECO:0000256" key="4">
    <source>
        <dbReference type="HAMAP-Rule" id="MF_00171"/>
    </source>
</evidence>
<dbReference type="GO" id="GO:0031119">
    <property type="term" value="P:tRNA pseudouridine synthesis"/>
    <property type="evidence" value="ECO:0007669"/>
    <property type="project" value="UniProtKB-UniRule"/>
</dbReference>
<accession>A0A8J3TNS0</accession>
<comment type="catalytic activity">
    <reaction evidence="4 5">
        <text>uridine(38/39/40) in tRNA = pseudouridine(38/39/40) in tRNA</text>
        <dbReference type="Rhea" id="RHEA:22376"/>
        <dbReference type="Rhea" id="RHEA-COMP:10085"/>
        <dbReference type="Rhea" id="RHEA-COMP:10087"/>
        <dbReference type="ChEBI" id="CHEBI:65314"/>
        <dbReference type="ChEBI" id="CHEBI:65315"/>
        <dbReference type="EC" id="5.4.99.12"/>
    </reaction>
</comment>
<comment type="subunit">
    <text evidence="4">Homodimer.</text>
</comment>
<dbReference type="Gene3D" id="3.30.70.660">
    <property type="entry name" value="Pseudouridine synthase I, catalytic domain, C-terminal subdomain"/>
    <property type="match status" value="1"/>
</dbReference>
<dbReference type="Pfam" id="PF01416">
    <property type="entry name" value="PseudoU_synth_1"/>
    <property type="match status" value="1"/>
</dbReference>
<dbReference type="EMBL" id="BOOO01000015">
    <property type="protein sequence ID" value="GII29469.1"/>
    <property type="molecule type" value="Genomic_DNA"/>
</dbReference>
<evidence type="ECO:0000313" key="8">
    <source>
        <dbReference type="Proteomes" id="UP000650628"/>
    </source>
</evidence>